<feature type="domain" description="ABC transmembrane type-1" evidence="8">
    <location>
        <begin position="95"/>
        <end position="325"/>
    </location>
</feature>
<dbReference type="Pfam" id="PF19300">
    <property type="entry name" value="BPD_transp_1_N"/>
    <property type="match status" value="1"/>
</dbReference>
<evidence type="ECO:0000256" key="7">
    <source>
        <dbReference type="RuleBase" id="RU363032"/>
    </source>
</evidence>
<evidence type="ECO:0000256" key="4">
    <source>
        <dbReference type="ARBA" id="ARBA00022692"/>
    </source>
</evidence>
<dbReference type="PATRIC" id="fig|762633.3.peg.2347"/>
<protein>
    <submittedName>
        <fullName evidence="9">ABC-type transporter, integral membrane subunit</fullName>
    </submittedName>
</protein>
<feature type="transmembrane region" description="Helical" evidence="7">
    <location>
        <begin position="101"/>
        <end position="123"/>
    </location>
</feature>
<evidence type="ECO:0000256" key="6">
    <source>
        <dbReference type="ARBA" id="ARBA00023136"/>
    </source>
</evidence>
<evidence type="ECO:0000259" key="8">
    <source>
        <dbReference type="PROSITE" id="PS50928"/>
    </source>
</evidence>
<keyword evidence="3" id="KW-1003">Cell membrane</keyword>
<feature type="transmembrane region" description="Helical" evidence="7">
    <location>
        <begin position="135"/>
        <end position="158"/>
    </location>
</feature>
<accession>F6DIN6</accession>
<dbReference type="Pfam" id="PF00528">
    <property type="entry name" value="BPD_transp_1"/>
    <property type="match status" value="1"/>
</dbReference>
<feature type="transmembrane region" description="Helical" evidence="7">
    <location>
        <begin position="260"/>
        <end position="282"/>
    </location>
</feature>
<evidence type="ECO:0000313" key="9">
    <source>
        <dbReference type="EMBL" id="AEG34702.1"/>
    </source>
</evidence>
<name>F6DIN6_THETG</name>
<comment type="similarity">
    <text evidence="7">Belongs to the binding-protein-dependent transport system permease family.</text>
</comment>
<dbReference type="GO" id="GO:0005886">
    <property type="term" value="C:plasma membrane"/>
    <property type="evidence" value="ECO:0007669"/>
    <property type="project" value="UniProtKB-SubCell"/>
</dbReference>
<evidence type="ECO:0000256" key="2">
    <source>
        <dbReference type="ARBA" id="ARBA00022448"/>
    </source>
</evidence>
<dbReference type="InterPro" id="IPR035906">
    <property type="entry name" value="MetI-like_sf"/>
</dbReference>
<keyword evidence="6 7" id="KW-0472">Membrane</keyword>
<keyword evidence="5 7" id="KW-1133">Transmembrane helix</keyword>
<proteinExistence type="inferred from homology"/>
<dbReference type="PANTHER" id="PTHR43163">
    <property type="entry name" value="DIPEPTIDE TRANSPORT SYSTEM PERMEASE PROTEIN DPPB-RELATED"/>
    <property type="match status" value="1"/>
</dbReference>
<evidence type="ECO:0000313" key="10">
    <source>
        <dbReference type="Proteomes" id="UP000009233"/>
    </source>
</evidence>
<dbReference type="CDD" id="cd06261">
    <property type="entry name" value="TM_PBP2"/>
    <property type="match status" value="1"/>
</dbReference>
<dbReference type="PANTHER" id="PTHR43163:SF6">
    <property type="entry name" value="DIPEPTIDE TRANSPORT SYSTEM PERMEASE PROTEIN DPPB-RELATED"/>
    <property type="match status" value="1"/>
</dbReference>
<keyword evidence="4 7" id="KW-0812">Transmembrane</keyword>
<dbReference type="Proteomes" id="UP000009233">
    <property type="component" value="Plasmid pTHTHE1601"/>
</dbReference>
<feature type="transmembrane region" description="Helical" evidence="7">
    <location>
        <begin position="302"/>
        <end position="328"/>
    </location>
</feature>
<feature type="transmembrane region" description="Helical" evidence="7">
    <location>
        <begin position="9"/>
        <end position="30"/>
    </location>
</feature>
<dbReference type="InterPro" id="IPR045621">
    <property type="entry name" value="BPD_transp_1_N"/>
</dbReference>
<gene>
    <name evidence="9" type="ordered locus">Ththe16_2345</name>
</gene>
<keyword evidence="9" id="KW-0614">Plasmid</keyword>
<dbReference type="Gene3D" id="1.10.3720.10">
    <property type="entry name" value="MetI-like"/>
    <property type="match status" value="1"/>
</dbReference>
<dbReference type="HOGENOM" id="CLU_036879_0_3_0"/>
<dbReference type="InterPro" id="IPR000515">
    <property type="entry name" value="MetI-like"/>
</dbReference>
<keyword evidence="2 7" id="KW-0813">Transport</keyword>
<dbReference type="KEGG" id="tts:Ththe16_2345"/>
<organism evidence="9 10">
    <name type="scientific">Thermus thermophilus (strain SG0.5JP17-16)</name>
    <dbReference type="NCBI Taxonomy" id="762633"/>
    <lineage>
        <taxon>Bacteria</taxon>
        <taxon>Thermotogati</taxon>
        <taxon>Deinococcota</taxon>
        <taxon>Deinococci</taxon>
        <taxon>Thermales</taxon>
        <taxon>Thermaceae</taxon>
        <taxon>Thermus</taxon>
    </lineage>
</organism>
<evidence type="ECO:0000256" key="5">
    <source>
        <dbReference type="ARBA" id="ARBA00022989"/>
    </source>
</evidence>
<dbReference type="PROSITE" id="PS50928">
    <property type="entry name" value="ABC_TM1"/>
    <property type="match status" value="1"/>
</dbReference>
<dbReference type="EMBL" id="CP002778">
    <property type="protein sequence ID" value="AEG34702.1"/>
    <property type="molecule type" value="Genomic_DNA"/>
</dbReference>
<evidence type="ECO:0000256" key="1">
    <source>
        <dbReference type="ARBA" id="ARBA00004651"/>
    </source>
</evidence>
<dbReference type="GO" id="GO:0055085">
    <property type="term" value="P:transmembrane transport"/>
    <property type="evidence" value="ECO:0007669"/>
    <property type="project" value="InterPro"/>
</dbReference>
<dbReference type="RefSeq" id="WP_014511308.1">
    <property type="nucleotide sequence ID" value="NC_017273.1"/>
</dbReference>
<dbReference type="SUPFAM" id="SSF161098">
    <property type="entry name" value="MetI-like"/>
    <property type="match status" value="1"/>
</dbReference>
<comment type="subcellular location">
    <subcellularLocation>
        <location evidence="1 7">Cell membrane</location>
        <topology evidence="1 7">Multi-pass membrane protein</topology>
    </subcellularLocation>
</comment>
<reference evidence="9" key="1">
    <citation type="submission" date="2011-05" db="EMBL/GenBank/DDBJ databases">
        <title>Complete sequence of plasmid of Thermus thermophilus SG0.5JP17-16.</title>
        <authorList>
            <consortium name="US DOE Joint Genome Institute"/>
            <person name="Lucas S."/>
            <person name="Han J."/>
            <person name="Lapidus A."/>
            <person name="Cheng J.-F."/>
            <person name="Goodwin L."/>
            <person name="Pitluck S."/>
            <person name="Peters L."/>
            <person name="Mikhailova N."/>
            <person name="Teshima H."/>
            <person name="Han C."/>
            <person name="Tapia R."/>
            <person name="Land M."/>
            <person name="Hauser L."/>
            <person name="Kyrpides N."/>
            <person name="Ivanova N."/>
            <person name="Pagani I."/>
            <person name="Allgaier M."/>
            <person name="Hugenholtz P."/>
            <person name="Singer S."/>
            <person name="Gladden J."/>
            <person name="Woyke T."/>
        </authorList>
    </citation>
    <scope>NUCLEOTIDE SEQUENCE</scope>
    <source>
        <strain evidence="9">SG0.5JP17-16</strain>
        <plasmid evidence="9">pTHTHE1601</plasmid>
    </source>
</reference>
<sequence>MGRALFRRLVWSLGVLFGVSLLIFVLARVIPGDPARIALGPMATEEQVEALRRALYLDRPLPLQYVEFLRRVVRGDLGFSTYTKRPVVEDLREYLPATLELVFVSGFIMVALGLPLGIVAAHFRDRWPDALARVLALLGVVTPSFVWAIFLVLIFSYALGWLPVMGRLSEGLSPPPRVTGFLTIDAVLARDWVVFVDALRHLALPALALSLSGLGQAARLARTNLLETFAKPYIELARAYGLSPFAIALKYALRPAMAPTLTIMGLDFAAMLGSAFLVEAVFNWPGLARYMVQATLYKDLNAIVGTALVVAAFFLAVNLLVDLVVVWLNPRLRIQEREGI</sequence>
<evidence type="ECO:0000256" key="3">
    <source>
        <dbReference type="ARBA" id="ARBA00022475"/>
    </source>
</evidence>
<geneLocation type="plasmid" evidence="9 10">
    <name>pTHTHE1601</name>
</geneLocation>
<dbReference type="AlphaFoldDB" id="F6DIN6"/>